<organism evidence="7 8">
    <name type="scientific">Bacteroides pectinophilus CAG:437</name>
    <dbReference type="NCBI Taxonomy" id="1263051"/>
    <lineage>
        <taxon>Bacteria</taxon>
        <taxon>Bacillati</taxon>
        <taxon>Bacillota</taxon>
        <taxon>Clostridia</taxon>
        <taxon>Eubacteriales</taxon>
    </lineage>
</organism>
<dbReference type="EC" id="1.3.1.76" evidence="2"/>
<dbReference type="SUPFAM" id="SSF75615">
    <property type="entry name" value="Siroheme synthase middle domains-like"/>
    <property type="match status" value="1"/>
</dbReference>
<evidence type="ECO:0000256" key="5">
    <source>
        <dbReference type="ARBA" id="ARBA00023244"/>
    </source>
</evidence>
<gene>
    <name evidence="7" type="ORF">BN656_01655</name>
</gene>
<accession>R7A9K0</accession>
<dbReference type="GO" id="GO:0043115">
    <property type="term" value="F:precorrin-2 dehydrogenase activity"/>
    <property type="evidence" value="ECO:0007669"/>
    <property type="project" value="UniProtKB-EC"/>
</dbReference>
<dbReference type="PANTHER" id="PTHR35330:SF1">
    <property type="entry name" value="SIROHEME BIOSYNTHESIS PROTEIN MET8"/>
    <property type="match status" value="1"/>
</dbReference>
<dbReference type="InterPro" id="IPR006367">
    <property type="entry name" value="Sirohaem_synthase_N"/>
</dbReference>
<evidence type="ECO:0000256" key="1">
    <source>
        <dbReference type="ARBA" id="ARBA00005010"/>
    </source>
</evidence>
<keyword evidence="4" id="KW-0520">NAD</keyword>
<keyword evidence="3" id="KW-0560">Oxidoreductase</keyword>
<dbReference type="Proteomes" id="UP000018141">
    <property type="component" value="Unassembled WGS sequence"/>
</dbReference>
<evidence type="ECO:0000256" key="3">
    <source>
        <dbReference type="ARBA" id="ARBA00023002"/>
    </source>
</evidence>
<evidence type="ECO:0000256" key="2">
    <source>
        <dbReference type="ARBA" id="ARBA00012400"/>
    </source>
</evidence>
<name>R7A9K0_9FIRM</name>
<dbReference type="NCBIfam" id="TIGR01470">
    <property type="entry name" value="cysG_Nterm"/>
    <property type="match status" value="1"/>
</dbReference>
<dbReference type="InterPro" id="IPR028161">
    <property type="entry name" value="Met8-like"/>
</dbReference>
<dbReference type="EMBL" id="CBHH010000049">
    <property type="protein sequence ID" value="CDD57483.1"/>
    <property type="molecule type" value="Genomic_DNA"/>
</dbReference>
<dbReference type="UniPathway" id="UPA00262">
    <property type="reaction ID" value="UER00222"/>
</dbReference>
<comment type="catalytic activity">
    <reaction evidence="6">
        <text>precorrin-2 + NAD(+) = sirohydrochlorin + NADH + 2 H(+)</text>
        <dbReference type="Rhea" id="RHEA:15613"/>
        <dbReference type="ChEBI" id="CHEBI:15378"/>
        <dbReference type="ChEBI" id="CHEBI:57540"/>
        <dbReference type="ChEBI" id="CHEBI:57945"/>
        <dbReference type="ChEBI" id="CHEBI:58351"/>
        <dbReference type="ChEBI" id="CHEBI:58827"/>
        <dbReference type="EC" id="1.3.1.76"/>
    </reaction>
</comment>
<evidence type="ECO:0000256" key="6">
    <source>
        <dbReference type="ARBA" id="ARBA00047561"/>
    </source>
</evidence>
<comment type="pathway">
    <text evidence="1">Porphyrin-containing compound metabolism; siroheme biosynthesis; sirohydrochlorin from precorrin-2: step 1/1.</text>
</comment>
<evidence type="ECO:0000256" key="4">
    <source>
        <dbReference type="ARBA" id="ARBA00023027"/>
    </source>
</evidence>
<dbReference type="SUPFAM" id="SSF51735">
    <property type="entry name" value="NAD(P)-binding Rossmann-fold domains"/>
    <property type="match status" value="1"/>
</dbReference>
<dbReference type="GO" id="GO:0019354">
    <property type="term" value="P:siroheme biosynthetic process"/>
    <property type="evidence" value="ECO:0007669"/>
    <property type="project" value="UniProtKB-UniPathway"/>
</dbReference>
<dbReference type="InterPro" id="IPR042518">
    <property type="entry name" value="SirC_C"/>
</dbReference>
<dbReference type="Gene3D" id="3.40.50.720">
    <property type="entry name" value="NAD(P)-binding Rossmann-like Domain"/>
    <property type="match status" value="1"/>
</dbReference>
<reference evidence="7" key="1">
    <citation type="submission" date="2012-11" db="EMBL/GenBank/DDBJ databases">
        <title>Dependencies among metagenomic species, viruses, plasmids and units of genetic variation.</title>
        <authorList>
            <person name="Nielsen H.B."/>
            <person name="Almeida M."/>
            <person name="Juncker A.S."/>
            <person name="Rasmussen S."/>
            <person name="Li J."/>
            <person name="Sunagawa S."/>
            <person name="Plichta D."/>
            <person name="Gautier L."/>
            <person name="Le Chatelier E."/>
            <person name="Peletier E."/>
            <person name="Bonde I."/>
            <person name="Nielsen T."/>
            <person name="Manichanh C."/>
            <person name="Arumugam M."/>
            <person name="Batto J."/>
            <person name="Santos M.B.Q.D."/>
            <person name="Blom N."/>
            <person name="Borruel N."/>
            <person name="Burgdorf K.S."/>
            <person name="Boumezbeur F."/>
            <person name="Casellas F."/>
            <person name="Dore J."/>
            <person name="Guarner F."/>
            <person name="Hansen T."/>
            <person name="Hildebrand F."/>
            <person name="Kaas R.S."/>
            <person name="Kennedy S."/>
            <person name="Kristiansen K."/>
            <person name="Kultima J.R."/>
            <person name="Leonard P."/>
            <person name="Levenez F."/>
            <person name="Lund O."/>
            <person name="Moumen B."/>
            <person name="Le Paslier D."/>
            <person name="Pons N."/>
            <person name="Pedersen O."/>
            <person name="Prifti E."/>
            <person name="Qin J."/>
            <person name="Raes J."/>
            <person name="Tap J."/>
            <person name="Tims S."/>
            <person name="Ussery D.W."/>
            <person name="Yamada T."/>
            <person name="MetaHit consortium"/>
            <person name="Renault P."/>
            <person name="Sicheritz-Ponten T."/>
            <person name="Bork P."/>
            <person name="Wang J."/>
            <person name="Brunak S."/>
            <person name="Ehrlich S.D."/>
        </authorList>
    </citation>
    <scope>NUCLEOTIDE SEQUENCE [LARGE SCALE GENOMIC DNA]</scope>
</reference>
<protein>
    <recommendedName>
        <fullName evidence="2">precorrin-2 dehydrogenase</fullName>
        <ecNumber evidence="2">1.3.1.76</ecNumber>
    </recommendedName>
</protein>
<dbReference type="Gene3D" id="1.10.8.610">
    <property type="entry name" value="SirC, precorrin-2 dehydrogenase, C-terminal helical domain-like"/>
    <property type="match status" value="1"/>
</dbReference>
<dbReference type="Pfam" id="PF13241">
    <property type="entry name" value="NAD_binding_7"/>
    <property type="match status" value="1"/>
</dbReference>
<evidence type="ECO:0000313" key="7">
    <source>
        <dbReference type="EMBL" id="CDD57483.1"/>
    </source>
</evidence>
<proteinExistence type="predicted"/>
<dbReference type="GO" id="GO:0004325">
    <property type="term" value="F:ferrochelatase activity"/>
    <property type="evidence" value="ECO:0007669"/>
    <property type="project" value="InterPro"/>
</dbReference>
<dbReference type="InterPro" id="IPR036291">
    <property type="entry name" value="NAD(P)-bd_dom_sf"/>
</dbReference>
<comment type="caution">
    <text evidence="7">The sequence shown here is derived from an EMBL/GenBank/DDBJ whole genome shotgun (WGS) entry which is preliminary data.</text>
</comment>
<sequence>MGYFPFFVELKDTPGLIVGAGRVGLHKIKKLIDYGPQLTVVAKEFDSRVKEIQGIVCEQREFTDSDIEGKSFVIAATQDEQLNAHIYKLCSERHIPVNVVDDKDKCSFIFPSVIRKGNLNIGISSGGASPAMTMLLADRITDIIPDNIEGILDYLEEIRPKAKELIEDDARRSRFLAYMAGLTLKENRVPDEEETKHCLEKYCK</sequence>
<dbReference type="PANTHER" id="PTHR35330">
    <property type="entry name" value="SIROHEME BIOSYNTHESIS PROTEIN MET8"/>
    <property type="match status" value="1"/>
</dbReference>
<keyword evidence="5" id="KW-0627">Porphyrin biosynthesis</keyword>
<evidence type="ECO:0000313" key="8">
    <source>
        <dbReference type="Proteomes" id="UP000018141"/>
    </source>
</evidence>
<dbReference type="AlphaFoldDB" id="R7A9K0"/>